<dbReference type="EMBL" id="CABIJS010000011">
    <property type="protein sequence ID" value="VUZ39068.1"/>
    <property type="molecule type" value="Genomic_DNA"/>
</dbReference>
<accession>A0A564XWZ4</accession>
<reference evidence="2 3" key="1">
    <citation type="submission" date="2019-07" db="EMBL/GenBank/DDBJ databases">
        <authorList>
            <person name="Jastrzebski P J."/>
            <person name="Paukszto L."/>
            <person name="Jastrzebski P J."/>
        </authorList>
    </citation>
    <scope>NUCLEOTIDE SEQUENCE [LARGE SCALE GENOMIC DNA]</scope>
    <source>
        <strain evidence="2 3">WMS-il1</strain>
    </source>
</reference>
<evidence type="ECO:0000313" key="2">
    <source>
        <dbReference type="EMBL" id="VUZ39068.1"/>
    </source>
</evidence>
<feature type="region of interest" description="Disordered" evidence="1">
    <location>
        <begin position="162"/>
        <end position="198"/>
    </location>
</feature>
<name>A0A564XWZ4_HYMDI</name>
<protein>
    <submittedName>
        <fullName evidence="2">Uncharacterized protein</fullName>
    </submittedName>
</protein>
<dbReference type="Proteomes" id="UP000321570">
    <property type="component" value="Unassembled WGS sequence"/>
</dbReference>
<evidence type="ECO:0000313" key="3">
    <source>
        <dbReference type="Proteomes" id="UP000321570"/>
    </source>
</evidence>
<evidence type="ECO:0000256" key="1">
    <source>
        <dbReference type="SAM" id="MobiDB-lite"/>
    </source>
</evidence>
<sequence>YYCEVKIPDDYPASPITWSFSVNGQSEERYNKLYKDTDCREMPFTAQFQQIVIDMYTFCHHDIPKEYITIDPDFAEHYLKLISPIKGKIDNLMHKHLKPEKVAEEELVEWSDMFLSFLSKNYPLNRKKNVDEVTYIVESIGKSLIENYGVCINEEDEVNREQEERIKKYLPKPTSSKKKKSKSKSKSPVVAGVETVKD</sequence>
<feature type="non-terminal residue" evidence="2">
    <location>
        <position position="1"/>
    </location>
</feature>
<feature type="compositionally biased region" description="Basic residues" evidence="1">
    <location>
        <begin position="175"/>
        <end position="185"/>
    </location>
</feature>
<dbReference type="AlphaFoldDB" id="A0A564XWZ4"/>
<keyword evidence="3" id="KW-1185">Reference proteome</keyword>
<feature type="non-terminal residue" evidence="2">
    <location>
        <position position="198"/>
    </location>
</feature>
<gene>
    <name evidence="2" type="ORF">WMSIL1_LOCUS620</name>
</gene>
<organism evidence="2 3">
    <name type="scientific">Hymenolepis diminuta</name>
    <name type="common">Rat tapeworm</name>
    <dbReference type="NCBI Taxonomy" id="6216"/>
    <lineage>
        <taxon>Eukaryota</taxon>
        <taxon>Metazoa</taxon>
        <taxon>Spiralia</taxon>
        <taxon>Lophotrochozoa</taxon>
        <taxon>Platyhelminthes</taxon>
        <taxon>Cestoda</taxon>
        <taxon>Eucestoda</taxon>
        <taxon>Cyclophyllidea</taxon>
        <taxon>Hymenolepididae</taxon>
        <taxon>Hymenolepis</taxon>
    </lineage>
</organism>
<proteinExistence type="predicted"/>